<protein>
    <recommendedName>
        <fullName evidence="4">Glycoside hydrolase family 5 domain-containing protein</fullName>
    </recommendedName>
</protein>
<gene>
    <name evidence="5" type="ORF">Aru02nite_16370</name>
</gene>
<organism evidence="5 6">
    <name type="scientific">Actinocatenispora rupis</name>
    <dbReference type="NCBI Taxonomy" id="519421"/>
    <lineage>
        <taxon>Bacteria</taxon>
        <taxon>Bacillati</taxon>
        <taxon>Actinomycetota</taxon>
        <taxon>Actinomycetes</taxon>
        <taxon>Micromonosporales</taxon>
        <taxon>Micromonosporaceae</taxon>
        <taxon>Actinocatenispora</taxon>
    </lineage>
</organism>
<comment type="similarity">
    <text evidence="3">Belongs to the glycosyl hydrolase 5 (cellulase A) family.</text>
</comment>
<dbReference type="Gene3D" id="3.20.20.80">
    <property type="entry name" value="Glycosidases"/>
    <property type="match status" value="1"/>
</dbReference>
<evidence type="ECO:0000313" key="6">
    <source>
        <dbReference type="Proteomes" id="UP000612808"/>
    </source>
</evidence>
<evidence type="ECO:0000256" key="3">
    <source>
        <dbReference type="RuleBase" id="RU361153"/>
    </source>
</evidence>
<proteinExistence type="inferred from homology"/>
<keyword evidence="1 3" id="KW-0378">Hydrolase</keyword>
<keyword evidence="6" id="KW-1185">Reference proteome</keyword>
<evidence type="ECO:0000259" key="4">
    <source>
        <dbReference type="Pfam" id="PF00150"/>
    </source>
</evidence>
<feature type="domain" description="Glycoside hydrolase family 5" evidence="4">
    <location>
        <begin position="22"/>
        <end position="267"/>
    </location>
</feature>
<comment type="caution">
    <text evidence="5">The sequence shown here is derived from an EMBL/GenBank/DDBJ whole genome shotgun (WGS) entry which is preliminary data.</text>
</comment>
<reference evidence="5" key="1">
    <citation type="submission" date="2021-01" db="EMBL/GenBank/DDBJ databases">
        <title>Whole genome shotgun sequence of Actinocatenispora rupis NBRC 107355.</title>
        <authorList>
            <person name="Komaki H."/>
            <person name="Tamura T."/>
        </authorList>
    </citation>
    <scope>NUCLEOTIDE SEQUENCE</scope>
    <source>
        <strain evidence="5">NBRC 107355</strain>
    </source>
</reference>
<dbReference type="Pfam" id="PF00150">
    <property type="entry name" value="Cellulase"/>
    <property type="match status" value="1"/>
</dbReference>
<dbReference type="GO" id="GO:0000272">
    <property type="term" value="P:polysaccharide catabolic process"/>
    <property type="evidence" value="ECO:0007669"/>
    <property type="project" value="InterPro"/>
</dbReference>
<evidence type="ECO:0000256" key="1">
    <source>
        <dbReference type="ARBA" id="ARBA00022801"/>
    </source>
</evidence>
<dbReference type="RefSeq" id="WP_203656223.1">
    <property type="nucleotide sequence ID" value="NZ_BAAAZM010000041.1"/>
</dbReference>
<dbReference type="Proteomes" id="UP000612808">
    <property type="component" value="Unassembled WGS sequence"/>
</dbReference>
<dbReference type="InterPro" id="IPR001547">
    <property type="entry name" value="Glyco_hydro_5"/>
</dbReference>
<keyword evidence="2 3" id="KW-0326">Glycosidase</keyword>
<evidence type="ECO:0000256" key="2">
    <source>
        <dbReference type="ARBA" id="ARBA00023295"/>
    </source>
</evidence>
<name>A0A8J3IY12_9ACTN</name>
<accession>A0A8J3IY12</accession>
<sequence>MTTFAQQGRLRFGVNYTPSKHWFHSWYAMDLDATRRDLAQIAALGVDHIRAFCLWPVFQPNATFVNPRAVDDLRALVDAAADAGLDVTVDAIQGHLSSFDFYPSWTLTWHESNLFTDPRVRAAKVRYLRALGAALADRPNVVGYQLGNELNNLVQHNPASPGQIDEYLDELLAAATEALPDRLVTHSAYDAAFYTDGHPFTPQQSARKGGMTTIHPWVFSYDCARRYGPLSVAATHLGEYLVELAKAYATDPHRPVWVQEAGAPQPHVPAGDAAAFTEATIRNIATCTDVPAVTWWCSHDVDRSLADFPELEYTLGLIDTDGTTKPAGQAYADLIREYRAEPPTPAPRTTALVYDGDLDTRSATAPGGTFFDAWMAHAAAGHRLAIVHTDDTHRPDHLAARGITTLTTP</sequence>
<dbReference type="AlphaFoldDB" id="A0A8J3IY12"/>
<evidence type="ECO:0000313" key="5">
    <source>
        <dbReference type="EMBL" id="GID10748.1"/>
    </source>
</evidence>
<dbReference type="GO" id="GO:0004553">
    <property type="term" value="F:hydrolase activity, hydrolyzing O-glycosyl compounds"/>
    <property type="evidence" value="ECO:0007669"/>
    <property type="project" value="InterPro"/>
</dbReference>
<dbReference type="SUPFAM" id="SSF51445">
    <property type="entry name" value="(Trans)glycosidases"/>
    <property type="match status" value="1"/>
</dbReference>
<dbReference type="InterPro" id="IPR017853">
    <property type="entry name" value="GH"/>
</dbReference>
<dbReference type="EMBL" id="BOMB01000009">
    <property type="protein sequence ID" value="GID10748.1"/>
    <property type="molecule type" value="Genomic_DNA"/>
</dbReference>